<dbReference type="WBParaSite" id="HPBE_0001371301-mRNA-1">
    <property type="protein sequence ID" value="HPBE_0001371301-mRNA-1"/>
    <property type="gene ID" value="HPBE_0001371301"/>
</dbReference>
<dbReference type="PANTHER" id="PTHR46238">
    <property type="entry name" value="REVERSE TRANSCRIPTASE DOMAIN-CONTAINING PROTEIN"/>
    <property type="match status" value="1"/>
</dbReference>
<organism evidence="1">
    <name type="scientific">Heligmosomoides polygyrus</name>
    <name type="common">Parasitic roundworm</name>
    <dbReference type="NCBI Taxonomy" id="6339"/>
    <lineage>
        <taxon>Eukaryota</taxon>
        <taxon>Metazoa</taxon>
        <taxon>Ecdysozoa</taxon>
        <taxon>Nematoda</taxon>
        <taxon>Chromadorea</taxon>
        <taxon>Rhabditida</taxon>
        <taxon>Rhabditina</taxon>
        <taxon>Rhabditomorpha</taxon>
        <taxon>Strongyloidea</taxon>
        <taxon>Heligmosomidae</taxon>
        <taxon>Heligmosomoides</taxon>
    </lineage>
</organism>
<keyword evidence="2" id="KW-1185">Reference proteome</keyword>
<name>A0A3P8DN52_HELPZ</name>
<dbReference type="PANTHER" id="PTHR46238:SF8">
    <property type="entry name" value="ENDONUCLEASE_EXONUCLEASE_PHOSPHATASE DOMAIN-CONTAINING PROTEIN"/>
    <property type="match status" value="1"/>
</dbReference>
<dbReference type="EMBL" id="UZAH01028038">
    <property type="protein sequence ID" value="VDO97145.1"/>
    <property type="molecule type" value="Genomic_DNA"/>
</dbReference>
<dbReference type="AlphaFoldDB" id="A0A3P8DN52"/>
<accession>A0A3P8DN52</accession>
<dbReference type="Gene3D" id="3.60.10.10">
    <property type="entry name" value="Endonuclease/exonuclease/phosphatase"/>
    <property type="match status" value="1"/>
</dbReference>
<gene>
    <name evidence="1" type="ORF">HPBE_LOCUS13714</name>
</gene>
<dbReference type="Proteomes" id="UP000050761">
    <property type="component" value="Unassembled WGS sequence"/>
</dbReference>
<reference evidence="1 2" key="1">
    <citation type="submission" date="2018-11" db="EMBL/GenBank/DDBJ databases">
        <authorList>
            <consortium name="Pathogen Informatics"/>
        </authorList>
    </citation>
    <scope>NUCLEOTIDE SEQUENCE [LARGE SCALE GENOMIC DNA]</scope>
</reference>
<reference evidence="3" key="2">
    <citation type="submission" date="2019-09" db="UniProtKB">
        <authorList>
            <consortium name="WormBaseParasite"/>
        </authorList>
    </citation>
    <scope>IDENTIFICATION</scope>
</reference>
<proteinExistence type="predicted"/>
<protein>
    <submittedName>
        <fullName evidence="3">Endonuclease-reverse transcriptase</fullName>
    </submittedName>
</protein>
<dbReference type="OrthoDB" id="5846296at2759"/>
<evidence type="ECO:0000313" key="2">
    <source>
        <dbReference type="Proteomes" id="UP000050761"/>
    </source>
</evidence>
<sequence>MMKIVVAAERRMDHLFSAYAPQTGCSERDKDEFWSLLDEKTAEVPSLDVIIVAESHDLTIVNTKFRKRASHLILFFSGNTETQIDFVLVRNRDQGLVTDAKIVPCETVATQHRPLICTMKIAPLSTRQIERCGPARIKWLAPNLALRNRDGWRYLTGVLCDKKTPERLKSKIYRAVVRPVGIYGADCWPVTKEIERRLSVMETKMLWWTAGVTRLDGVRNDTIWQRFGVTSIVVKLREARLRWYGHVLRASGDTVGKTGLNFEVPGKRPRGRPK</sequence>
<dbReference type="InterPro" id="IPR036691">
    <property type="entry name" value="Endo/exonu/phosph_ase_sf"/>
</dbReference>
<evidence type="ECO:0000313" key="1">
    <source>
        <dbReference type="EMBL" id="VDO97145.1"/>
    </source>
</evidence>
<evidence type="ECO:0000313" key="3">
    <source>
        <dbReference type="WBParaSite" id="HPBE_0001371301-mRNA-1"/>
    </source>
</evidence>